<dbReference type="AlphaFoldDB" id="A0A812RMP5"/>
<organism evidence="1 2">
    <name type="scientific">Symbiodinium pilosum</name>
    <name type="common">Dinoflagellate</name>
    <dbReference type="NCBI Taxonomy" id="2952"/>
    <lineage>
        <taxon>Eukaryota</taxon>
        <taxon>Sar</taxon>
        <taxon>Alveolata</taxon>
        <taxon>Dinophyceae</taxon>
        <taxon>Suessiales</taxon>
        <taxon>Symbiodiniaceae</taxon>
        <taxon>Symbiodinium</taxon>
    </lineage>
</organism>
<reference evidence="1" key="1">
    <citation type="submission" date="2021-02" db="EMBL/GenBank/DDBJ databases">
        <authorList>
            <person name="Dougan E. K."/>
            <person name="Rhodes N."/>
            <person name="Thang M."/>
            <person name="Chan C."/>
        </authorList>
    </citation>
    <scope>NUCLEOTIDE SEQUENCE</scope>
</reference>
<proteinExistence type="predicted"/>
<gene>
    <name evidence="1" type="primary">RP1</name>
    <name evidence="1" type="ORF">SPIL2461_LOCUS10830</name>
</gene>
<dbReference type="EMBL" id="CAJNIZ010020735">
    <property type="protein sequence ID" value="CAE7444828.1"/>
    <property type="molecule type" value="Genomic_DNA"/>
</dbReference>
<sequence length="215" mass="24456">MPGNSALLPPYSLAPGLTKYLQSKVAEEGQMFDVDFYASKQEFDDAREWSWAQLGVAFNSGARDYRPRPTSTADSSNRLRDKQRVESRWALGEFGNSSLEFYGPHGELVACGYEAIVYGDHGPYVEFKEEQIYWPTFYRHRLKGPGRTHFEHYNHDVSIKLYGQFKTVADQPNPPAAFPNPFSCSNNRPEGYADYRAGRLYMSCDAFFEVGGRCV</sequence>
<dbReference type="Proteomes" id="UP000649617">
    <property type="component" value="Unassembled WGS sequence"/>
</dbReference>
<evidence type="ECO:0000313" key="1">
    <source>
        <dbReference type="EMBL" id="CAE7444828.1"/>
    </source>
</evidence>
<dbReference type="OrthoDB" id="416832at2759"/>
<name>A0A812RMP5_SYMPI</name>
<comment type="caution">
    <text evidence="1">The sequence shown here is derived from an EMBL/GenBank/DDBJ whole genome shotgun (WGS) entry which is preliminary data.</text>
</comment>
<keyword evidence="2" id="KW-1185">Reference proteome</keyword>
<accession>A0A812RMP5</accession>
<evidence type="ECO:0000313" key="2">
    <source>
        <dbReference type="Proteomes" id="UP000649617"/>
    </source>
</evidence>
<protein>
    <submittedName>
        <fullName evidence="1">RP1 protein</fullName>
    </submittedName>
</protein>